<dbReference type="EMBL" id="QNRX01000005">
    <property type="protein sequence ID" value="RBP66761.1"/>
    <property type="molecule type" value="Genomic_DNA"/>
</dbReference>
<evidence type="ECO:0000313" key="1">
    <source>
        <dbReference type="EMBL" id="RBP66761.1"/>
    </source>
</evidence>
<sequence>MSNIMIRRTIRKYVKKFGPQDTRTVIDYFSKGLRTTKQRISGNLSCMACIDGTITIINNRPHSIMY</sequence>
<dbReference type="OrthoDB" id="9903950at2"/>
<comment type="caution">
    <text evidence="1">The sequence shown here is derived from an EMBL/GenBank/DDBJ whole genome shotgun (WGS) entry which is preliminary data.</text>
</comment>
<dbReference type="Proteomes" id="UP000253490">
    <property type="component" value="Unassembled WGS sequence"/>
</dbReference>
<dbReference type="AlphaFoldDB" id="A0A366I9Z2"/>
<evidence type="ECO:0000313" key="2">
    <source>
        <dbReference type="Proteomes" id="UP000253490"/>
    </source>
</evidence>
<name>A0A366I9Z2_9FIRM</name>
<proteinExistence type="predicted"/>
<organism evidence="1 2">
    <name type="scientific">Alkalibaculum bacchi</name>
    <dbReference type="NCBI Taxonomy" id="645887"/>
    <lineage>
        <taxon>Bacteria</taxon>
        <taxon>Bacillati</taxon>
        <taxon>Bacillota</taxon>
        <taxon>Clostridia</taxon>
        <taxon>Eubacteriales</taxon>
        <taxon>Eubacteriaceae</taxon>
        <taxon>Alkalibaculum</taxon>
    </lineage>
</organism>
<accession>A0A366I9Z2</accession>
<protein>
    <submittedName>
        <fullName evidence="1">Uncharacterized protein</fullName>
    </submittedName>
</protein>
<keyword evidence="2" id="KW-1185">Reference proteome</keyword>
<dbReference type="RefSeq" id="WP_113920191.1">
    <property type="nucleotide sequence ID" value="NZ_QNRX01000005.1"/>
</dbReference>
<gene>
    <name evidence="1" type="ORF">DES36_105146</name>
</gene>
<reference evidence="1 2" key="1">
    <citation type="submission" date="2018-06" db="EMBL/GenBank/DDBJ databases">
        <title>Genomic Encyclopedia of Type Strains, Phase IV (KMG-IV): sequencing the most valuable type-strain genomes for metagenomic binning, comparative biology and taxonomic classification.</title>
        <authorList>
            <person name="Goeker M."/>
        </authorList>
    </citation>
    <scope>NUCLEOTIDE SEQUENCE [LARGE SCALE GENOMIC DNA]</scope>
    <source>
        <strain evidence="1 2">DSM 22112</strain>
    </source>
</reference>